<sequence length="592" mass="63519">MIEIAFLIEHQAIVTFAVLAVMFLLFLRETFPTEVVAMGGAAFLLITGILPFDQAVAVLSNAAPWTIAFMFIIMGALVRTGALNYVTQMAEAAARRNPRQAVGGVMGFVVAASAFVNNTPVVVVMLPVFVQMARTLKVSASKLLIPLSYGSIVGGTLTLIGTSTNLVVDGVARQSGMDPFGIFEITPIGIVIAIWTLGYLALFGNRLLPDRDSMAVMLSDRTKMRFFTEAVIPPDSNLIGRAVLGVQLFKREGVRLIDVIRGDASLRRDLENVTLQVGDRVVLRTAITELLSLQKTKELRRVDQVSAVETSTVEVLISPECRMVGRNLGDLRLRRRYGVYTLAVHRRDRNIGRQLDELIVKVGDTLLLEGAPADIQRLAVDMNLADVSKPSARAYRRTHAPIAIGVMLAVVILAAFDVAPILQLSFVGAVTVLVTGCIDTDEAFGSIDGHLLALIFGMLAVGAALEASGGVERIAGTLAPWMQTLPPFFVILAVYTLSTVLTELVSNNAVGVVMTPIAIGLAQALGVDPRPLVIAVMMAASASFATPIGYQTNTLVYGPGGYRFTDFFRIGIPLNVSLAVICSIAIPILYPL</sequence>
<feature type="transmembrane region" description="Helical" evidence="7">
    <location>
        <begin position="570"/>
        <end position="590"/>
    </location>
</feature>
<keyword evidence="4" id="KW-0677">Repeat</keyword>
<feature type="domain" description="RCK C-terminal" evidence="8">
    <location>
        <begin position="215"/>
        <end position="299"/>
    </location>
</feature>
<dbReference type="Pfam" id="PF03600">
    <property type="entry name" value="CitMHS"/>
    <property type="match status" value="1"/>
</dbReference>
<proteinExistence type="predicted"/>
<keyword evidence="10" id="KW-1185">Reference proteome</keyword>
<dbReference type="Proteomes" id="UP000199585">
    <property type="component" value="Unassembled WGS sequence"/>
</dbReference>
<keyword evidence="2" id="KW-0813">Transport</keyword>
<feature type="transmembrane region" description="Helical" evidence="7">
    <location>
        <begin position="443"/>
        <end position="465"/>
    </location>
</feature>
<dbReference type="PROSITE" id="PS01271">
    <property type="entry name" value="NA_SULFATE"/>
    <property type="match status" value="1"/>
</dbReference>
<dbReference type="GO" id="GO:0006813">
    <property type="term" value="P:potassium ion transport"/>
    <property type="evidence" value="ECO:0007669"/>
    <property type="project" value="InterPro"/>
</dbReference>
<accession>A0A1H8ADB9</accession>
<feature type="transmembrane region" description="Helical" evidence="7">
    <location>
        <begin position="35"/>
        <end position="52"/>
    </location>
</feature>
<dbReference type="PANTHER" id="PTHR43652:SF2">
    <property type="entry name" value="BASIC AMINO ACID ANTIPORTER YFCC-RELATED"/>
    <property type="match status" value="1"/>
</dbReference>
<gene>
    <name evidence="9" type="ORF">SAMN04488003_103125</name>
</gene>
<dbReference type="InterPro" id="IPR004680">
    <property type="entry name" value="Cit_transptr-like_dom"/>
</dbReference>
<dbReference type="STRING" id="245187.SAMN04488003_103125"/>
<feature type="transmembrane region" description="Helical" evidence="7">
    <location>
        <begin position="180"/>
        <end position="204"/>
    </location>
</feature>
<dbReference type="InterPro" id="IPR036721">
    <property type="entry name" value="RCK_C_sf"/>
</dbReference>
<evidence type="ECO:0000313" key="10">
    <source>
        <dbReference type="Proteomes" id="UP000199585"/>
    </source>
</evidence>
<dbReference type="InterPro" id="IPR051679">
    <property type="entry name" value="DASS-Related_Transporters"/>
</dbReference>
<name>A0A1H8ADB9_9RHOB</name>
<feature type="transmembrane region" description="Helical" evidence="7">
    <location>
        <begin position="12"/>
        <end position="29"/>
    </location>
</feature>
<dbReference type="InterPro" id="IPR031312">
    <property type="entry name" value="Na/sul_symport_CS"/>
</dbReference>
<feature type="transmembrane region" description="Helical" evidence="7">
    <location>
        <begin position="504"/>
        <end position="525"/>
    </location>
</feature>
<keyword evidence="3 7" id="KW-0812">Transmembrane</keyword>
<dbReference type="InterPro" id="IPR006037">
    <property type="entry name" value="RCK_C"/>
</dbReference>
<evidence type="ECO:0000256" key="5">
    <source>
        <dbReference type="ARBA" id="ARBA00022989"/>
    </source>
</evidence>
<dbReference type="RefSeq" id="WP_089899015.1">
    <property type="nucleotide sequence ID" value="NZ_FOCI01000003.1"/>
</dbReference>
<feature type="transmembrane region" description="Helical" evidence="7">
    <location>
        <begin position="477"/>
        <end position="498"/>
    </location>
</feature>
<feature type="domain" description="RCK C-terminal" evidence="8">
    <location>
        <begin position="300"/>
        <end position="384"/>
    </location>
</feature>
<comment type="subcellular location">
    <subcellularLocation>
        <location evidence="1">Membrane</location>
        <topology evidence="1">Multi-pass membrane protein</topology>
    </subcellularLocation>
</comment>
<dbReference type="SUPFAM" id="SSF116726">
    <property type="entry name" value="TrkA C-terminal domain-like"/>
    <property type="match status" value="2"/>
</dbReference>
<dbReference type="AlphaFoldDB" id="A0A1H8ADB9"/>
<dbReference type="PROSITE" id="PS51202">
    <property type="entry name" value="RCK_C"/>
    <property type="match status" value="2"/>
</dbReference>
<dbReference type="GO" id="GO:0008324">
    <property type="term" value="F:monoatomic cation transmembrane transporter activity"/>
    <property type="evidence" value="ECO:0007669"/>
    <property type="project" value="InterPro"/>
</dbReference>
<feature type="transmembrane region" description="Helical" evidence="7">
    <location>
        <begin position="64"/>
        <end position="85"/>
    </location>
</feature>
<feature type="transmembrane region" description="Helical" evidence="7">
    <location>
        <begin position="532"/>
        <end position="550"/>
    </location>
</feature>
<dbReference type="Pfam" id="PF02080">
    <property type="entry name" value="TrkA_C"/>
    <property type="match status" value="2"/>
</dbReference>
<evidence type="ECO:0000256" key="4">
    <source>
        <dbReference type="ARBA" id="ARBA00022737"/>
    </source>
</evidence>
<evidence type="ECO:0000256" key="6">
    <source>
        <dbReference type="ARBA" id="ARBA00023136"/>
    </source>
</evidence>
<evidence type="ECO:0000259" key="8">
    <source>
        <dbReference type="PROSITE" id="PS51202"/>
    </source>
</evidence>
<evidence type="ECO:0000256" key="2">
    <source>
        <dbReference type="ARBA" id="ARBA00022448"/>
    </source>
</evidence>
<keyword evidence="5 7" id="KW-1133">Transmembrane helix</keyword>
<dbReference type="PANTHER" id="PTHR43652">
    <property type="entry name" value="BASIC AMINO ACID ANTIPORTER YFCC-RELATED"/>
    <property type="match status" value="1"/>
</dbReference>
<protein>
    <submittedName>
        <fullName evidence="9">Di-and tricarboxylate transporter</fullName>
    </submittedName>
</protein>
<feature type="transmembrane region" description="Helical" evidence="7">
    <location>
        <begin position="142"/>
        <end position="160"/>
    </location>
</feature>
<evidence type="ECO:0000256" key="1">
    <source>
        <dbReference type="ARBA" id="ARBA00004141"/>
    </source>
</evidence>
<dbReference type="EMBL" id="FOCI01000003">
    <property type="protein sequence ID" value="SEM68755.1"/>
    <property type="molecule type" value="Genomic_DNA"/>
</dbReference>
<dbReference type="Gene3D" id="3.30.70.1450">
    <property type="entry name" value="Regulator of K+ conductance, C-terminal domain"/>
    <property type="match status" value="2"/>
</dbReference>
<evidence type="ECO:0000256" key="3">
    <source>
        <dbReference type="ARBA" id="ARBA00022692"/>
    </source>
</evidence>
<dbReference type="GO" id="GO:0005886">
    <property type="term" value="C:plasma membrane"/>
    <property type="evidence" value="ECO:0007669"/>
    <property type="project" value="TreeGrafter"/>
</dbReference>
<keyword evidence="6 7" id="KW-0472">Membrane</keyword>
<feature type="transmembrane region" description="Helical" evidence="7">
    <location>
        <begin position="402"/>
        <end position="423"/>
    </location>
</feature>
<feature type="transmembrane region" description="Helical" evidence="7">
    <location>
        <begin position="105"/>
        <end position="130"/>
    </location>
</feature>
<evidence type="ECO:0000256" key="7">
    <source>
        <dbReference type="SAM" id="Phobius"/>
    </source>
</evidence>
<dbReference type="OrthoDB" id="9809303at2"/>
<evidence type="ECO:0000313" key="9">
    <source>
        <dbReference type="EMBL" id="SEM68755.1"/>
    </source>
</evidence>
<reference evidence="9 10" key="1">
    <citation type="submission" date="2016-10" db="EMBL/GenBank/DDBJ databases">
        <authorList>
            <person name="de Groot N.N."/>
        </authorList>
    </citation>
    <scope>NUCLEOTIDE SEQUENCE [LARGE SCALE GENOMIC DNA]</scope>
    <source>
        <strain evidence="9 10">DSM 16213</strain>
    </source>
</reference>
<organism evidence="9 10">
    <name type="scientific">Loktanella fryxellensis</name>
    <dbReference type="NCBI Taxonomy" id="245187"/>
    <lineage>
        <taxon>Bacteria</taxon>
        <taxon>Pseudomonadati</taxon>
        <taxon>Pseudomonadota</taxon>
        <taxon>Alphaproteobacteria</taxon>
        <taxon>Rhodobacterales</taxon>
        <taxon>Roseobacteraceae</taxon>
        <taxon>Loktanella</taxon>
    </lineage>
</organism>